<feature type="region of interest" description="Disordered" evidence="1">
    <location>
        <begin position="1"/>
        <end position="27"/>
    </location>
</feature>
<dbReference type="AlphaFoldDB" id="A0A645CS17"/>
<evidence type="ECO:0000313" key="2">
    <source>
        <dbReference type="EMBL" id="MPM79701.1"/>
    </source>
</evidence>
<protein>
    <submittedName>
        <fullName evidence="2">Uncharacterized protein</fullName>
    </submittedName>
</protein>
<accession>A0A645CS17</accession>
<dbReference type="EMBL" id="VSSQ01029533">
    <property type="protein sequence ID" value="MPM79701.1"/>
    <property type="molecule type" value="Genomic_DNA"/>
</dbReference>
<reference evidence="2" key="1">
    <citation type="submission" date="2019-08" db="EMBL/GenBank/DDBJ databases">
        <authorList>
            <person name="Kucharzyk K."/>
            <person name="Murdoch R.W."/>
            <person name="Higgins S."/>
            <person name="Loffler F."/>
        </authorList>
    </citation>
    <scope>NUCLEOTIDE SEQUENCE</scope>
</reference>
<name>A0A645CS17_9ZZZZ</name>
<gene>
    <name evidence="2" type="ORF">SDC9_126740</name>
</gene>
<sequence>MVNGCQENIDKSQESGNDINHAKALQKRNDIRFTRENHRKQHINQYRSHHSAKVDQYFFIKQNIVPRYFRILHQLSHHMQQHSATDKVSRECQQQQQTYGYKLVQTIGQALSRS</sequence>
<organism evidence="2">
    <name type="scientific">bioreactor metagenome</name>
    <dbReference type="NCBI Taxonomy" id="1076179"/>
    <lineage>
        <taxon>unclassified sequences</taxon>
        <taxon>metagenomes</taxon>
        <taxon>ecological metagenomes</taxon>
    </lineage>
</organism>
<proteinExistence type="predicted"/>
<comment type="caution">
    <text evidence="2">The sequence shown here is derived from an EMBL/GenBank/DDBJ whole genome shotgun (WGS) entry which is preliminary data.</text>
</comment>
<evidence type="ECO:0000256" key="1">
    <source>
        <dbReference type="SAM" id="MobiDB-lite"/>
    </source>
</evidence>